<dbReference type="Pfam" id="PF05175">
    <property type="entry name" value="MTS"/>
    <property type="match status" value="1"/>
</dbReference>
<evidence type="ECO:0000259" key="7">
    <source>
        <dbReference type="Pfam" id="PF05175"/>
    </source>
</evidence>
<evidence type="ECO:0000256" key="1">
    <source>
        <dbReference type="ARBA" id="ARBA00004123"/>
    </source>
</evidence>
<dbReference type="FunFam" id="3.40.50.150:FF:000077">
    <property type="entry name" value="HemK methyltransferase family member 2"/>
    <property type="match status" value="1"/>
</dbReference>
<dbReference type="Gene3D" id="3.40.50.150">
    <property type="entry name" value="Vaccinia Virus protein VP39"/>
    <property type="match status" value="1"/>
</dbReference>
<name>A0A7J7P0S3_9MAGN</name>
<keyword evidence="3" id="KW-0489">Methyltransferase</keyword>
<dbReference type="GO" id="GO:0008757">
    <property type="term" value="F:S-adenosylmethionine-dependent methyltransferase activity"/>
    <property type="evidence" value="ECO:0007669"/>
    <property type="project" value="TreeGrafter"/>
</dbReference>
<evidence type="ECO:0000256" key="6">
    <source>
        <dbReference type="ARBA" id="ARBA00023242"/>
    </source>
</evidence>
<evidence type="ECO:0000256" key="3">
    <source>
        <dbReference type="ARBA" id="ARBA00022603"/>
    </source>
</evidence>
<dbReference type="GO" id="GO:0005634">
    <property type="term" value="C:nucleus"/>
    <property type="evidence" value="ECO:0007669"/>
    <property type="project" value="UniProtKB-SubCell"/>
</dbReference>
<dbReference type="EMBL" id="JACGCM010000377">
    <property type="protein sequence ID" value="KAF6172794.1"/>
    <property type="molecule type" value="Genomic_DNA"/>
</dbReference>
<proteinExistence type="inferred from homology"/>
<dbReference type="PANTHER" id="PTHR45875:SF1">
    <property type="entry name" value="METHYLTRANSFERASE N6AMT1"/>
    <property type="match status" value="1"/>
</dbReference>
<dbReference type="PROSITE" id="PS00092">
    <property type="entry name" value="N6_MTASE"/>
    <property type="match status" value="1"/>
</dbReference>
<evidence type="ECO:0000256" key="5">
    <source>
        <dbReference type="ARBA" id="ARBA00022691"/>
    </source>
</evidence>
<evidence type="ECO:0000313" key="8">
    <source>
        <dbReference type="EMBL" id="KAF6172794.1"/>
    </source>
</evidence>
<dbReference type="Proteomes" id="UP000541444">
    <property type="component" value="Unassembled WGS sequence"/>
</dbReference>
<dbReference type="InterPro" id="IPR002052">
    <property type="entry name" value="DNA_methylase_N6_adenine_CS"/>
</dbReference>
<evidence type="ECO:0000313" key="9">
    <source>
        <dbReference type="Proteomes" id="UP000541444"/>
    </source>
</evidence>
<comment type="subcellular location">
    <subcellularLocation>
        <location evidence="1">Nucleus</location>
    </subcellularLocation>
</comment>
<accession>A0A7J7P0S3</accession>
<evidence type="ECO:0000256" key="4">
    <source>
        <dbReference type="ARBA" id="ARBA00022679"/>
    </source>
</evidence>
<evidence type="ECO:0000256" key="2">
    <source>
        <dbReference type="ARBA" id="ARBA00006149"/>
    </source>
</evidence>
<comment type="similarity">
    <text evidence="2">Belongs to the eukaryotic/archaeal PrmC-related family.</text>
</comment>
<dbReference type="PANTHER" id="PTHR45875">
    <property type="entry name" value="METHYLTRANSFERASE N6AMT1"/>
    <property type="match status" value="1"/>
</dbReference>
<organism evidence="8 9">
    <name type="scientific">Kingdonia uniflora</name>
    <dbReference type="NCBI Taxonomy" id="39325"/>
    <lineage>
        <taxon>Eukaryota</taxon>
        <taxon>Viridiplantae</taxon>
        <taxon>Streptophyta</taxon>
        <taxon>Embryophyta</taxon>
        <taxon>Tracheophyta</taxon>
        <taxon>Spermatophyta</taxon>
        <taxon>Magnoliopsida</taxon>
        <taxon>Ranunculales</taxon>
        <taxon>Circaeasteraceae</taxon>
        <taxon>Kingdonia</taxon>
    </lineage>
</organism>
<dbReference type="OrthoDB" id="406152at2759"/>
<keyword evidence="5" id="KW-0949">S-adenosyl-L-methionine</keyword>
<feature type="domain" description="Methyltransferase small" evidence="7">
    <location>
        <begin position="46"/>
        <end position="126"/>
    </location>
</feature>
<keyword evidence="6" id="KW-0539">Nucleus</keyword>
<protein>
    <recommendedName>
        <fullName evidence="7">Methyltransferase small domain-containing protein</fullName>
    </recommendedName>
</protein>
<sequence>MPFRSGQIRPVRGHHEVYEPCDDFFAQVNALLADRTNLLEHQPMFYMEVGCGSGYVITSLVIMLGQENAGIHYFTTDTNPHAARVTRETLEAHEVHAEVISDNIASAMEKSLEGQVDLMVVNPPYVPMPEDEVGCDRIASAWAGSENRRTVIDKILPVADKLLSEPGFIWLH</sequence>
<keyword evidence="9" id="KW-1185">Reference proteome</keyword>
<keyword evidence="4" id="KW-0808">Transferase</keyword>
<gene>
    <name evidence="8" type="ORF">GIB67_034646</name>
</gene>
<dbReference type="CDD" id="cd02440">
    <property type="entry name" value="AdoMet_MTases"/>
    <property type="match status" value="1"/>
</dbReference>
<dbReference type="GO" id="GO:0032259">
    <property type="term" value="P:methylation"/>
    <property type="evidence" value="ECO:0007669"/>
    <property type="project" value="UniProtKB-KW"/>
</dbReference>
<dbReference type="AlphaFoldDB" id="A0A7J7P0S3"/>
<comment type="caution">
    <text evidence="8">The sequence shown here is derived from an EMBL/GenBank/DDBJ whole genome shotgun (WGS) entry which is preliminary data.</text>
</comment>
<dbReference type="GO" id="GO:0003676">
    <property type="term" value="F:nucleic acid binding"/>
    <property type="evidence" value="ECO:0007669"/>
    <property type="project" value="InterPro"/>
</dbReference>
<dbReference type="SUPFAM" id="SSF53335">
    <property type="entry name" value="S-adenosyl-L-methionine-dependent methyltransferases"/>
    <property type="match status" value="1"/>
</dbReference>
<dbReference type="GO" id="GO:0008276">
    <property type="term" value="F:protein methyltransferase activity"/>
    <property type="evidence" value="ECO:0007669"/>
    <property type="project" value="TreeGrafter"/>
</dbReference>
<reference evidence="8 9" key="1">
    <citation type="journal article" date="2020" name="IScience">
        <title>Genome Sequencing of the Endangered Kingdonia uniflora (Circaeasteraceae, Ranunculales) Reveals Potential Mechanisms of Evolutionary Specialization.</title>
        <authorList>
            <person name="Sun Y."/>
            <person name="Deng T."/>
            <person name="Zhang A."/>
            <person name="Moore M.J."/>
            <person name="Landis J.B."/>
            <person name="Lin N."/>
            <person name="Zhang H."/>
            <person name="Zhang X."/>
            <person name="Huang J."/>
            <person name="Zhang X."/>
            <person name="Sun H."/>
            <person name="Wang H."/>
        </authorList>
    </citation>
    <scope>NUCLEOTIDE SEQUENCE [LARGE SCALE GENOMIC DNA]</scope>
    <source>
        <strain evidence="8">TB1705</strain>
        <tissue evidence="8">Leaf</tissue>
    </source>
</reference>
<dbReference type="InterPro" id="IPR029063">
    <property type="entry name" value="SAM-dependent_MTases_sf"/>
</dbReference>
<dbReference type="InterPro" id="IPR007848">
    <property type="entry name" value="Small_mtfrase_dom"/>
</dbReference>
<dbReference type="GO" id="GO:0035657">
    <property type="term" value="C:eRF1 methyltransferase complex"/>
    <property type="evidence" value="ECO:0007669"/>
    <property type="project" value="TreeGrafter"/>
</dbReference>
<dbReference type="InterPro" id="IPR052190">
    <property type="entry name" value="Euk-Arch_PrmC-MTase"/>
</dbReference>